<evidence type="ECO:0000313" key="6">
    <source>
        <dbReference type="EMBL" id="BAP16683.1"/>
    </source>
</evidence>
<dbReference type="Gene3D" id="1.10.10.10">
    <property type="entry name" value="Winged helix-like DNA-binding domain superfamily/Winged helix DNA-binding domain"/>
    <property type="match status" value="1"/>
</dbReference>
<gene>
    <name evidence="6" type="primary">fmoR1</name>
</gene>
<keyword evidence="2" id="KW-0902">Two-component regulatory system</keyword>
<accession>A0A077JG72</accession>
<feature type="DNA-binding region" description="OmpR/PhoB-type" evidence="4">
    <location>
        <begin position="8"/>
        <end position="117"/>
    </location>
</feature>
<dbReference type="SMART" id="SM00862">
    <property type="entry name" value="Trans_reg_C"/>
    <property type="match status" value="1"/>
</dbReference>
<name>A0A077JG72_9ACTN</name>
<keyword evidence="3 4" id="KW-0238">DNA-binding</keyword>
<dbReference type="PANTHER" id="PTHR35807:SF2">
    <property type="entry name" value="TRANSCRIPTIONAL ACTIVATOR DOMAIN"/>
    <property type="match status" value="1"/>
</dbReference>
<feature type="domain" description="OmpR/PhoB-type" evidence="5">
    <location>
        <begin position="8"/>
        <end position="117"/>
    </location>
</feature>
<dbReference type="InterPro" id="IPR051677">
    <property type="entry name" value="AfsR-DnrI-RedD_regulator"/>
</dbReference>
<evidence type="ECO:0000259" key="5">
    <source>
        <dbReference type="PROSITE" id="PS51755"/>
    </source>
</evidence>
<dbReference type="GO" id="GO:0006355">
    <property type="term" value="P:regulation of DNA-templated transcription"/>
    <property type="evidence" value="ECO:0007669"/>
    <property type="project" value="InterPro"/>
</dbReference>
<dbReference type="SMART" id="SM01043">
    <property type="entry name" value="BTAD"/>
    <property type="match status" value="1"/>
</dbReference>
<organism evidence="6">
    <name type="scientific">Streptomyces sp. Sp080513GE-23</name>
    <dbReference type="NCBI Taxonomy" id="630397"/>
    <lineage>
        <taxon>Bacteria</taxon>
        <taxon>Bacillati</taxon>
        <taxon>Actinomycetota</taxon>
        <taxon>Actinomycetes</taxon>
        <taxon>Kitasatosporales</taxon>
        <taxon>Streptomycetaceae</taxon>
        <taxon>Streptomyces</taxon>
    </lineage>
</organism>
<dbReference type="Pfam" id="PF00486">
    <property type="entry name" value="Trans_reg_C"/>
    <property type="match status" value="1"/>
</dbReference>
<dbReference type="GO" id="GO:0003677">
    <property type="term" value="F:DNA binding"/>
    <property type="evidence" value="ECO:0007669"/>
    <property type="project" value="UniProtKB-UniRule"/>
</dbReference>
<dbReference type="InterPro" id="IPR011990">
    <property type="entry name" value="TPR-like_helical_dom_sf"/>
</dbReference>
<dbReference type="Pfam" id="PF03704">
    <property type="entry name" value="BTAD"/>
    <property type="match status" value="1"/>
</dbReference>
<dbReference type="GO" id="GO:0000160">
    <property type="term" value="P:phosphorelay signal transduction system"/>
    <property type="evidence" value="ECO:0007669"/>
    <property type="project" value="UniProtKB-KW"/>
</dbReference>
<dbReference type="SUPFAM" id="SSF48452">
    <property type="entry name" value="TPR-like"/>
    <property type="match status" value="1"/>
</dbReference>
<protein>
    <submittedName>
        <fullName evidence="6">SARP family transcriptional regulator</fullName>
    </submittedName>
</protein>
<reference evidence="6" key="1">
    <citation type="submission" date="2014-01" db="EMBL/GenBank/DDBJ databases">
        <title>Biosynthesis of the 4-methylxoazoline-containing nonribosomal peptides, JBIR-34 and 35, in Streptomyces sp. Sp080513GE-23.</title>
        <authorList>
            <person name="Katsuyama Y."/>
            <person name="Muliandi A."/>
            <person name="Sone K."/>
            <person name="Izumikawa I."/>
            <person name="Moriya T."/>
            <person name="Hashimoto J."/>
            <person name="Kozone I."/>
            <person name="Takagi M."/>
            <person name="Shin-ya K."/>
            <person name="Ohnishi Y."/>
        </authorList>
    </citation>
    <scope>NUCLEOTIDE SEQUENCE</scope>
    <source>
        <strain evidence="6">Sp080513GE-23</strain>
    </source>
</reference>
<comment type="similarity">
    <text evidence="1">Belongs to the AfsR/DnrI/RedD regulatory family.</text>
</comment>
<dbReference type="InterPro" id="IPR016032">
    <property type="entry name" value="Sig_transdc_resp-reg_C-effctor"/>
</dbReference>
<sequence length="289" mass="31928">MIVTPTLADVPDAPPAYLSVCFFGRFTTSVGGVPVARWRAGKSRSLFQYLMLHRNRVMTRDQLRNALWPEAEWRASSSSLKVACCGARSTLGAGKQPEGSGSPILLLHRDGGYLLDAADAWCDIEEFRECVHEGMQHRSHGRPDQATQSLTRALALYQGDFLAGQDEDWIAETREYYRSLALGALDVLRENAMKRGDAEAVVALGQRTLQIDALHEPTYQALIGVAGLLGQPEQALRWYQLCERRLRRLIGVEPSVQTRQALQQALSGLGRSFIPGPRDAWPAEGRASA</sequence>
<dbReference type="PANTHER" id="PTHR35807">
    <property type="entry name" value="TRANSCRIPTIONAL REGULATOR REDD-RELATED"/>
    <property type="match status" value="1"/>
</dbReference>
<evidence type="ECO:0000256" key="3">
    <source>
        <dbReference type="ARBA" id="ARBA00023125"/>
    </source>
</evidence>
<dbReference type="PROSITE" id="PS51755">
    <property type="entry name" value="OMPR_PHOB"/>
    <property type="match status" value="1"/>
</dbReference>
<dbReference type="InterPro" id="IPR001867">
    <property type="entry name" value="OmpR/PhoB-type_DNA-bd"/>
</dbReference>
<evidence type="ECO:0000256" key="2">
    <source>
        <dbReference type="ARBA" id="ARBA00023012"/>
    </source>
</evidence>
<dbReference type="Gene3D" id="1.25.40.10">
    <property type="entry name" value="Tetratricopeptide repeat domain"/>
    <property type="match status" value="1"/>
</dbReference>
<dbReference type="AlphaFoldDB" id="A0A077JG72"/>
<proteinExistence type="inferred from homology"/>
<dbReference type="EMBL" id="AB902962">
    <property type="protein sequence ID" value="BAP16683.1"/>
    <property type="molecule type" value="Genomic_DNA"/>
</dbReference>
<dbReference type="InterPro" id="IPR036388">
    <property type="entry name" value="WH-like_DNA-bd_sf"/>
</dbReference>
<evidence type="ECO:0000256" key="4">
    <source>
        <dbReference type="PROSITE-ProRule" id="PRU01091"/>
    </source>
</evidence>
<dbReference type="InterPro" id="IPR005158">
    <property type="entry name" value="BTAD"/>
</dbReference>
<dbReference type="SUPFAM" id="SSF46894">
    <property type="entry name" value="C-terminal effector domain of the bipartite response regulators"/>
    <property type="match status" value="1"/>
</dbReference>
<evidence type="ECO:0000256" key="1">
    <source>
        <dbReference type="ARBA" id="ARBA00005820"/>
    </source>
</evidence>